<evidence type="ECO:0000313" key="5">
    <source>
        <dbReference type="Proteomes" id="UP000830116"/>
    </source>
</evidence>
<dbReference type="PANTHER" id="PTHR34977:SF1">
    <property type="entry name" value="UPF0337 PROTEIN YJBJ"/>
    <property type="match status" value="1"/>
</dbReference>
<evidence type="ECO:0000259" key="3">
    <source>
        <dbReference type="Pfam" id="PF05532"/>
    </source>
</evidence>
<comment type="similarity">
    <text evidence="1">Belongs to the UPF0337 (CsbD) family.</text>
</comment>
<dbReference type="SUPFAM" id="SSF69047">
    <property type="entry name" value="Hypothetical protein YjbJ"/>
    <property type="match status" value="1"/>
</dbReference>
<dbReference type="InterPro" id="IPR036629">
    <property type="entry name" value="YjbJ_sf"/>
</dbReference>
<dbReference type="Proteomes" id="UP000830116">
    <property type="component" value="Chromosome"/>
</dbReference>
<dbReference type="RefSeq" id="WP_243537124.1">
    <property type="nucleotide sequence ID" value="NZ_CP093442.1"/>
</dbReference>
<dbReference type="InterPro" id="IPR050423">
    <property type="entry name" value="UPF0337_stress_rsp"/>
</dbReference>
<dbReference type="Pfam" id="PF05532">
    <property type="entry name" value="CsbD"/>
    <property type="match status" value="1"/>
</dbReference>
<name>A0ABY4CBN7_9BACT</name>
<feature type="domain" description="CsbD-like" evidence="3">
    <location>
        <begin position="4"/>
        <end position="56"/>
    </location>
</feature>
<gene>
    <name evidence="4" type="ORF">MNR06_14595</name>
</gene>
<feature type="region of interest" description="Disordered" evidence="2">
    <location>
        <begin position="66"/>
        <end position="89"/>
    </location>
</feature>
<organism evidence="4 5">
    <name type="scientific">Bdellovibrio reynosensis</name>
    <dbReference type="NCBI Taxonomy" id="2835041"/>
    <lineage>
        <taxon>Bacteria</taxon>
        <taxon>Pseudomonadati</taxon>
        <taxon>Bdellovibrionota</taxon>
        <taxon>Bdellovibrionia</taxon>
        <taxon>Bdellovibrionales</taxon>
        <taxon>Pseudobdellovibrionaceae</taxon>
        <taxon>Bdellovibrio</taxon>
    </lineage>
</organism>
<proteinExistence type="inferred from homology"/>
<reference evidence="4" key="1">
    <citation type="submission" date="2022-03" db="EMBL/GenBank/DDBJ databases">
        <title>Genome Identification and Characterization of new species Bdellovibrio reynosense LBG001 sp. nov. from a Mexico soil sample.</title>
        <authorList>
            <person name="Camilli A."/>
            <person name="Ajao Y."/>
            <person name="Guo X."/>
        </authorList>
    </citation>
    <scope>NUCLEOTIDE SEQUENCE</scope>
    <source>
        <strain evidence="4">LBG001</strain>
    </source>
</reference>
<dbReference type="InterPro" id="IPR008462">
    <property type="entry name" value="CsbD"/>
</dbReference>
<accession>A0ABY4CBN7</accession>
<sequence>MNKDIFEGKIKEISGELRKKWGELTDDEIQRTKGNTEALQGLVQQKVGLSKDEAKRQVDDVMGRFEDSGDTLSDKLNRGIDKAKDKLSH</sequence>
<evidence type="ECO:0000313" key="4">
    <source>
        <dbReference type="EMBL" id="UOF00928.1"/>
    </source>
</evidence>
<keyword evidence="5" id="KW-1185">Reference proteome</keyword>
<dbReference type="Gene3D" id="1.10.1470.10">
    <property type="entry name" value="YjbJ"/>
    <property type="match status" value="1"/>
</dbReference>
<evidence type="ECO:0000256" key="2">
    <source>
        <dbReference type="SAM" id="MobiDB-lite"/>
    </source>
</evidence>
<protein>
    <submittedName>
        <fullName evidence="4">CsbD family protein</fullName>
    </submittedName>
</protein>
<dbReference type="PANTHER" id="PTHR34977">
    <property type="entry name" value="UPF0337 PROTEIN YJBJ"/>
    <property type="match status" value="1"/>
</dbReference>
<evidence type="ECO:0000256" key="1">
    <source>
        <dbReference type="ARBA" id="ARBA00009129"/>
    </source>
</evidence>
<dbReference type="EMBL" id="CP093442">
    <property type="protein sequence ID" value="UOF00928.1"/>
    <property type="molecule type" value="Genomic_DNA"/>
</dbReference>